<evidence type="ECO:0000256" key="5">
    <source>
        <dbReference type="ARBA" id="ARBA00022729"/>
    </source>
</evidence>
<keyword evidence="2" id="KW-0813">Transport</keyword>
<proteinExistence type="predicted"/>
<sequence length="408" mass="45366">MTQHDQTTSSTSEGSVEPNKPKKKRVSIFTRIVHMSRIKLFFMALTAAVILLLIWFATPYGVKSFSSADTCNSCHVVEPEVKTWDASSHNRFDCAVCHEDYGLYATLGSAAKVGFTAGSKVVIDKIEQELQQRDVQLALAFDFDKGASLLDEKVAPVKDEVCLKCHSLTRQVTAGGLIVPHQKHVDKKIWCVSCHKGVAHGAVSGRSVSQKENDIGQLPVEMLMTPNATKPNMGTCMNCHERRKISKECETCHKYSVKPDSHGQDDFLQVHGKIARKDITECDSCHGYEPISVIPQKARSNAVEYARFNPFCRSCHGSKPPSHMKEEWIVVHGRDKELDGCFVCHDNTPLKGAPAAAKTNCNRCHYMKHREGWRRPHPIEVTTGPNKTCLSCHSERNCVACHTAAILK</sequence>
<evidence type="ECO:0000259" key="10">
    <source>
        <dbReference type="Pfam" id="PF03264"/>
    </source>
</evidence>
<keyword evidence="4" id="KW-0479">Metal-binding</keyword>
<keyword evidence="7" id="KW-0408">Iron</keyword>
<evidence type="ECO:0000256" key="8">
    <source>
        <dbReference type="SAM" id="MobiDB-lite"/>
    </source>
</evidence>
<evidence type="ECO:0000256" key="6">
    <source>
        <dbReference type="ARBA" id="ARBA00022982"/>
    </source>
</evidence>
<name>A0AAU0UME8_9FIRM</name>
<dbReference type="EMBL" id="CP121694">
    <property type="protein sequence ID" value="WRO22523.1"/>
    <property type="molecule type" value="Genomic_DNA"/>
</dbReference>
<dbReference type="SUPFAM" id="SSF48695">
    <property type="entry name" value="Multiheme cytochromes"/>
    <property type="match status" value="1"/>
</dbReference>
<organism evidence="11 12">
    <name type="scientific">Metallumcola ferriviriculae</name>
    <dbReference type="NCBI Taxonomy" id="3039180"/>
    <lineage>
        <taxon>Bacteria</taxon>
        <taxon>Bacillati</taxon>
        <taxon>Bacillota</taxon>
        <taxon>Clostridia</taxon>
        <taxon>Neomoorellales</taxon>
        <taxon>Desulfitibacteraceae</taxon>
        <taxon>Metallumcola</taxon>
    </lineage>
</organism>
<dbReference type="Gene3D" id="3.90.10.10">
    <property type="entry name" value="Cytochrome C3"/>
    <property type="match status" value="1"/>
</dbReference>
<keyword evidence="3" id="KW-0349">Heme</keyword>
<keyword evidence="12" id="KW-1185">Reference proteome</keyword>
<evidence type="ECO:0000256" key="3">
    <source>
        <dbReference type="ARBA" id="ARBA00022617"/>
    </source>
</evidence>
<keyword evidence="9" id="KW-0472">Membrane</keyword>
<dbReference type="InterPro" id="IPR038266">
    <property type="entry name" value="NapC/NirT_cytc_sf"/>
</dbReference>
<keyword evidence="6" id="KW-0249">Electron transport</keyword>
<gene>
    <name evidence="11" type="ORF">MFMK1_002354</name>
</gene>
<dbReference type="Gene3D" id="1.10.3820.10">
    <property type="entry name" value="Di-heme elbow motif domain"/>
    <property type="match status" value="1"/>
</dbReference>
<accession>A0AAU0UME8</accession>
<comment type="subcellular location">
    <subcellularLocation>
        <location evidence="1">Cell envelope</location>
    </subcellularLocation>
</comment>
<dbReference type="GO" id="GO:0030313">
    <property type="term" value="C:cell envelope"/>
    <property type="evidence" value="ECO:0007669"/>
    <property type="project" value="UniProtKB-SubCell"/>
</dbReference>
<evidence type="ECO:0000313" key="11">
    <source>
        <dbReference type="EMBL" id="WRO22523.1"/>
    </source>
</evidence>
<reference evidence="11 12" key="1">
    <citation type="submission" date="2023-04" db="EMBL/GenBank/DDBJ databases">
        <authorList>
            <person name="Hsu D."/>
        </authorList>
    </citation>
    <scope>NUCLEOTIDE SEQUENCE [LARGE SCALE GENOMIC DNA]</scope>
    <source>
        <strain evidence="11 12">MK1</strain>
    </source>
</reference>
<feature type="compositionally biased region" description="Polar residues" evidence="8">
    <location>
        <begin position="1"/>
        <end position="14"/>
    </location>
</feature>
<dbReference type="InterPro" id="IPR005126">
    <property type="entry name" value="NapC/NirT_cyt_c_N"/>
</dbReference>
<dbReference type="PANTHER" id="PTHR35038">
    <property type="entry name" value="DISSIMILATORY SULFITE REDUCTASE SIRA"/>
    <property type="match status" value="1"/>
</dbReference>
<dbReference type="RefSeq" id="WP_366921932.1">
    <property type="nucleotide sequence ID" value="NZ_CP121694.1"/>
</dbReference>
<keyword evidence="9" id="KW-1133">Transmembrane helix</keyword>
<dbReference type="InterPro" id="IPR036280">
    <property type="entry name" value="Multihaem_cyt_sf"/>
</dbReference>
<dbReference type="GO" id="GO:0046872">
    <property type="term" value="F:metal ion binding"/>
    <property type="evidence" value="ECO:0007669"/>
    <property type="project" value="UniProtKB-KW"/>
</dbReference>
<feature type="transmembrane region" description="Helical" evidence="9">
    <location>
        <begin position="40"/>
        <end position="62"/>
    </location>
</feature>
<dbReference type="AlphaFoldDB" id="A0AAU0UME8"/>
<keyword evidence="9" id="KW-0812">Transmembrane</keyword>
<evidence type="ECO:0000256" key="2">
    <source>
        <dbReference type="ARBA" id="ARBA00022448"/>
    </source>
</evidence>
<evidence type="ECO:0000256" key="7">
    <source>
        <dbReference type="ARBA" id="ARBA00023004"/>
    </source>
</evidence>
<feature type="region of interest" description="Disordered" evidence="8">
    <location>
        <begin position="1"/>
        <end position="20"/>
    </location>
</feature>
<dbReference type="Pfam" id="PF03264">
    <property type="entry name" value="Cytochrom_NNT"/>
    <property type="match status" value="1"/>
</dbReference>
<evidence type="ECO:0000313" key="12">
    <source>
        <dbReference type="Proteomes" id="UP001329915"/>
    </source>
</evidence>
<evidence type="ECO:0000256" key="9">
    <source>
        <dbReference type="SAM" id="Phobius"/>
    </source>
</evidence>
<evidence type="ECO:0000256" key="1">
    <source>
        <dbReference type="ARBA" id="ARBA00004196"/>
    </source>
</evidence>
<evidence type="ECO:0000256" key="4">
    <source>
        <dbReference type="ARBA" id="ARBA00022723"/>
    </source>
</evidence>
<keyword evidence="5" id="KW-0732">Signal</keyword>
<feature type="domain" description="NapC/NirT cytochrome c N-terminal" evidence="10">
    <location>
        <begin position="36"/>
        <end position="202"/>
    </location>
</feature>
<dbReference type="Proteomes" id="UP001329915">
    <property type="component" value="Chromosome"/>
</dbReference>
<dbReference type="KEGG" id="dbc:MFMK1_002354"/>
<protein>
    <submittedName>
        <fullName evidence="11">NapC/NirT family cytochrome c</fullName>
    </submittedName>
</protein>
<dbReference type="InterPro" id="IPR051829">
    <property type="entry name" value="Multiheme_Cytochr_ET"/>
</dbReference>